<dbReference type="GO" id="GO:0016787">
    <property type="term" value="F:hydrolase activity"/>
    <property type="evidence" value="ECO:0007669"/>
    <property type="project" value="UniProtKB-KW"/>
</dbReference>
<dbReference type="PANTHER" id="PTHR16138">
    <property type="entry name" value="MYCOPHENOLIC ACID ACYL-GLUCURONIDE ESTERASE, MITOCHONDRIAL"/>
    <property type="match status" value="1"/>
</dbReference>
<evidence type="ECO:0000313" key="4">
    <source>
        <dbReference type="Proteomes" id="UP000680020"/>
    </source>
</evidence>
<organism evidence="3 4">
    <name type="scientific">Wohlfahrtiimonas chitiniclastica</name>
    <dbReference type="NCBI Taxonomy" id="400946"/>
    <lineage>
        <taxon>Bacteria</taxon>
        <taxon>Pseudomonadati</taxon>
        <taxon>Pseudomonadota</taxon>
        <taxon>Gammaproteobacteria</taxon>
        <taxon>Cardiobacteriales</taxon>
        <taxon>Ignatzschineriaceae</taxon>
        <taxon>Wohlfahrtiimonas</taxon>
    </lineage>
</organism>
<dbReference type="Proteomes" id="UP000680020">
    <property type="component" value="Unassembled WGS sequence"/>
</dbReference>
<gene>
    <name evidence="3" type="ORF">J7561_02880</name>
</gene>
<reference evidence="3" key="1">
    <citation type="submission" date="2021-03" db="EMBL/GenBank/DDBJ databases">
        <title>Identification and antibiotic profiling of Wohlfahrtiimonas chitiniclastica, an underestimated human pathogen.</title>
        <authorList>
            <person name="Kopf A."/>
            <person name="Bunk B."/>
            <person name="Coldewey S."/>
            <person name="Gunzer F."/>
            <person name="Riedel T."/>
            <person name="Schroettner P."/>
        </authorList>
    </citation>
    <scope>NUCLEOTIDE SEQUENCE</scope>
    <source>
        <strain evidence="3">DSM 100917</strain>
    </source>
</reference>
<evidence type="ECO:0000313" key="3">
    <source>
        <dbReference type="EMBL" id="MBS7824149.1"/>
    </source>
</evidence>
<name>A0AB35BWT7_9GAMM</name>
<dbReference type="InterPro" id="IPR022742">
    <property type="entry name" value="Hydrolase_4"/>
</dbReference>
<proteinExistence type="predicted"/>
<evidence type="ECO:0000259" key="2">
    <source>
        <dbReference type="Pfam" id="PF12146"/>
    </source>
</evidence>
<dbReference type="InterPro" id="IPR052382">
    <property type="entry name" value="ABHD10_acyl-thioesterase"/>
</dbReference>
<dbReference type="RefSeq" id="WP_213403430.1">
    <property type="nucleotide sequence ID" value="NZ_JAGIBT010000004.1"/>
</dbReference>
<dbReference type="Gene3D" id="3.40.50.1820">
    <property type="entry name" value="alpha/beta hydrolase"/>
    <property type="match status" value="1"/>
</dbReference>
<accession>A0AB35BWT7</accession>
<dbReference type="PANTHER" id="PTHR16138:SF7">
    <property type="entry name" value="PALMITOYL-PROTEIN THIOESTERASE ABHD10, MITOCHONDRIAL"/>
    <property type="match status" value="1"/>
</dbReference>
<dbReference type="SUPFAM" id="SSF53474">
    <property type="entry name" value="alpha/beta-Hydrolases"/>
    <property type="match status" value="1"/>
</dbReference>
<feature type="domain" description="Serine aminopeptidase S33" evidence="2">
    <location>
        <begin position="17"/>
        <end position="185"/>
    </location>
</feature>
<dbReference type="Pfam" id="PF12146">
    <property type="entry name" value="Hydrolase_4"/>
    <property type="match status" value="1"/>
</dbReference>
<keyword evidence="1 3" id="KW-0378">Hydrolase</keyword>
<evidence type="ECO:0000256" key="1">
    <source>
        <dbReference type="ARBA" id="ARBA00022801"/>
    </source>
</evidence>
<dbReference type="InterPro" id="IPR029058">
    <property type="entry name" value="AB_hydrolase_fold"/>
</dbReference>
<sequence>MSMMFDHLAIEHDVPNAPKAAILWLSGYASVMKSTKVTALAAWAKQNDVELMRFDYSGLGESGGDFAKGNLTTWLNEARYCYDQVRHRPVYIIGSSMGAWLALRLALELQGSDQAPDGLLLLAPAVDFTHELLLKALTAEQLAHFKTKGVLELPSRYDEAPLKAYHQFVEDAAKHRLLTHPQTLTVPTTIIHGQQDQDIPISLMEKTAQHLGITNVITVPDGGHRLSRDQDIALILKTVAAIIKNE</sequence>
<comment type="caution">
    <text evidence="3">The sequence shown here is derived from an EMBL/GenBank/DDBJ whole genome shotgun (WGS) entry which is preliminary data.</text>
</comment>
<dbReference type="EMBL" id="JAGIBU010000001">
    <property type="protein sequence ID" value="MBS7824149.1"/>
    <property type="molecule type" value="Genomic_DNA"/>
</dbReference>
<protein>
    <submittedName>
        <fullName evidence="3">Alpha/beta hydrolase</fullName>
    </submittedName>
</protein>
<dbReference type="AlphaFoldDB" id="A0AB35BWT7"/>